<dbReference type="OrthoDB" id="3554264at2759"/>
<protein>
    <recommendedName>
        <fullName evidence="1">CHRD domain-containing protein</fullName>
    </recommendedName>
</protein>
<feature type="domain" description="CHRD" evidence="1">
    <location>
        <begin position="25"/>
        <end position="154"/>
    </location>
</feature>
<reference evidence="2 3" key="1">
    <citation type="journal article" date="2018" name="Mol. Biol. Evol.">
        <title>Broad Genomic Sampling Reveals a Smut Pathogenic Ancestry of the Fungal Clade Ustilaginomycotina.</title>
        <authorList>
            <person name="Kijpornyongpan T."/>
            <person name="Mondo S.J."/>
            <person name="Barry K."/>
            <person name="Sandor L."/>
            <person name="Lee J."/>
            <person name="Lipzen A."/>
            <person name="Pangilinan J."/>
            <person name="LaButti K."/>
            <person name="Hainaut M."/>
            <person name="Henrissat B."/>
            <person name="Grigoriev I.V."/>
            <person name="Spatafora J.W."/>
            <person name="Aime M.C."/>
        </authorList>
    </citation>
    <scope>NUCLEOTIDE SEQUENCE [LARGE SCALE GENOMIC DNA]</scope>
    <source>
        <strain evidence="2 3">MCA 4718</strain>
    </source>
</reference>
<sequence length="154" mass="16300">FTSAFSSRGVPGNVIGKDGKAAFGPSNAFAHFGYKINSKEEIICFDIRTVNVTGDYHSHVFTATHIGQGAAGALGTPRIAFPNPVHVRTDHTGAEIRESKGCLQGPFMTNFTLNGVDTGSNSGFTLSQIEANPSGFLTDTHTTDYIHGAVRGQL</sequence>
<dbReference type="RefSeq" id="XP_025345883.1">
    <property type="nucleotide sequence ID" value="XM_025489971.1"/>
</dbReference>
<feature type="non-terminal residue" evidence="2">
    <location>
        <position position="1"/>
    </location>
</feature>
<organism evidence="2 3">
    <name type="scientific">Pseudomicrostroma glucosiphilum</name>
    <dbReference type="NCBI Taxonomy" id="1684307"/>
    <lineage>
        <taxon>Eukaryota</taxon>
        <taxon>Fungi</taxon>
        <taxon>Dikarya</taxon>
        <taxon>Basidiomycota</taxon>
        <taxon>Ustilaginomycotina</taxon>
        <taxon>Exobasidiomycetes</taxon>
        <taxon>Microstromatales</taxon>
        <taxon>Microstromatales incertae sedis</taxon>
        <taxon>Pseudomicrostroma</taxon>
    </lineage>
</organism>
<accession>A0A316U2Y4</accession>
<dbReference type="Pfam" id="PF07452">
    <property type="entry name" value="CHRD"/>
    <property type="match status" value="1"/>
</dbReference>
<name>A0A316U2Y4_9BASI</name>
<feature type="non-terminal residue" evidence="2">
    <location>
        <position position="154"/>
    </location>
</feature>
<dbReference type="EMBL" id="KZ819334">
    <property type="protein sequence ID" value="PWN18723.1"/>
    <property type="molecule type" value="Genomic_DNA"/>
</dbReference>
<proteinExistence type="predicted"/>
<dbReference type="GeneID" id="37011705"/>
<dbReference type="AlphaFoldDB" id="A0A316U2Y4"/>
<dbReference type="Proteomes" id="UP000245942">
    <property type="component" value="Unassembled WGS sequence"/>
</dbReference>
<dbReference type="InterPro" id="IPR010895">
    <property type="entry name" value="CHRD"/>
</dbReference>
<evidence type="ECO:0000313" key="3">
    <source>
        <dbReference type="Proteomes" id="UP000245942"/>
    </source>
</evidence>
<keyword evidence="3" id="KW-1185">Reference proteome</keyword>
<evidence type="ECO:0000313" key="2">
    <source>
        <dbReference type="EMBL" id="PWN18723.1"/>
    </source>
</evidence>
<gene>
    <name evidence="2" type="ORF">BCV69DRAFT_239046</name>
</gene>
<evidence type="ECO:0000259" key="1">
    <source>
        <dbReference type="Pfam" id="PF07452"/>
    </source>
</evidence>